<name>A0A846MLX3_9BACL</name>
<accession>A0A846MLX3</accession>
<feature type="non-terminal residue" evidence="2">
    <location>
        <position position="1"/>
    </location>
</feature>
<dbReference type="Proteomes" id="UP000532769">
    <property type="component" value="Unassembled WGS sequence"/>
</dbReference>
<reference evidence="2 3" key="1">
    <citation type="submission" date="2020-03" db="EMBL/GenBank/DDBJ databases">
        <title>Genomic Encyclopedia of Archaeal and Bacterial Type Strains, Phase II (KMG-II): from individual species to whole genera.</title>
        <authorList>
            <person name="Goeker M."/>
        </authorList>
    </citation>
    <scope>NUCLEOTIDE SEQUENCE [LARGE SCALE GENOMIC DNA]</scope>
    <source>
        <strain evidence="2 3">DSM 4749</strain>
    </source>
</reference>
<evidence type="ECO:0000313" key="2">
    <source>
        <dbReference type="EMBL" id="NIK16585.1"/>
    </source>
</evidence>
<dbReference type="AlphaFoldDB" id="A0A846MLX3"/>
<gene>
    <name evidence="2" type="ORF">BDD39_003226</name>
</gene>
<evidence type="ECO:0000256" key="1">
    <source>
        <dbReference type="SAM" id="MobiDB-lite"/>
    </source>
</evidence>
<proteinExistence type="predicted"/>
<dbReference type="Pfam" id="PF13412">
    <property type="entry name" value="HTH_24"/>
    <property type="match status" value="1"/>
</dbReference>
<protein>
    <submittedName>
        <fullName evidence="2">DNA-binding MarR family transcriptional regulator</fullName>
    </submittedName>
</protein>
<dbReference type="Gene3D" id="1.10.10.60">
    <property type="entry name" value="Homeodomain-like"/>
    <property type="match status" value="1"/>
</dbReference>
<dbReference type="EMBL" id="JAASRS010000002">
    <property type="protein sequence ID" value="NIK16585.1"/>
    <property type="molecule type" value="Genomic_DNA"/>
</dbReference>
<comment type="caution">
    <text evidence="2">The sequence shown here is derived from an EMBL/GenBank/DDBJ whole genome shotgun (WGS) entry which is preliminary data.</text>
</comment>
<feature type="region of interest" description="Disordered" evidence="1">
    <location>
        <begin position="20"/>
        <end position="41"/>
    </location>
</feature>
<feature type="compositionally biased region" description="Basic and acidic residues" evidence="1">
    <location>
        <begin position="32"/>
        <end position="41"/>
    </location>
</feature>
<keyword evidence="3" id="KW-1185">Reference proteome</keyword>
<evidence type="ECO:0000313" key="3">
    <source>
        <dbReference type="Proteomes" id="UP000532769"/>
    </source>
</evidence>
<keyword evidence="2" id="KW-0238">DNA-binding</keyword>
<feature type="compositionally biased region" description="Basic residues" evidence="1">
    <location>
        <begin position="22"/>
        <end position="31"/>
    </location>
</feature>
<organism evidence="2 3">
    <name type="scientific">Saccharococcus thermophilus</name>
    <dbReference type="NCBI Taxonomy" id="29396"/>
    <lineage>
        <taxon>Bacteria</taxon>
        <taxon>Bacillati</taxon>
        <taxon>Bacillota</taxon>
        <taxon>Bacilli</taxon>
        <taxon>Bacillales</taxon>
        <taxon>Anoxybacillaceae</taxon>
        <taxon>Saccharococcus</taxon>
    </lineage>
</organism>
<sequence length="86" mass="10255">SKRNARYYERYYEEKQGEIKEKNKKRYHKKRQEQGKLSREEQKRLKIEKIKAFLAANPGATIREIAEKTGIPRSTVSRIMKENGTI</sequence>
<dbReference type="GO" id="GO:0003677">
    <property type="term" value="F:DNA binding"/>
    <property type="evidence" value="ECO:0007669"/>
    <property type="project" value="UniProtKB-KW"/>
</dbReference>
<dbReference type="RefSeq" id="WP_166912469.1">
    <property type="nucleotide sequence ID" value="NZ_JAASRS010000002.1"/>
</dbReference>